<dbReference type="PROSITE" id="PS51257">
    <property type="entry name" value="PROKAR_LIPOPROTEIN"/>
    <property type="match status" value="1"/>
</dbReference>
<evidence type="ECO:0000313" key="2">
    <source>
        <dbReference type="Proteomes" id="UP001267710"/>
    </source>
</evidence>
<proteinExistence type="predicted"/>
<organism evidence="1 2">
    <name type="scientific">Paracidovorax wautersii</name>
    <dbReference type="NCBI Taxonomy" id="1177982"/>
    <lineage>
        <taxon>Bacteria</taxon>
        <taxon>Pseudomonadati</taxon>
        <taxon>Pseudomonadota</taxon>
        <taxon>Betaproteobacteria</taxon>
        <taxon>Burkholderiales</taxon>
        <taxon>Comamonadaceae</taxon>
        <taxon>Paracidovorax</taxon>
    </lineage>
</organism>
<sequence length="227" mass="24164">MPSEEKRVRTITYRSLGPLAAWGALVLAAGCTASTPDLPREEAHAPSAQKTVRAAHHWDVMADDVAAHVADRLRLWPAGEHPIHVAVGPDASDFNLGFRQLLVTHLVERGVTVSSEPTAAAQLAVTTQIVQHRAGATLTSSGARLSPQVVVVRNPAGYAPVPAAALVDAGPMRTEILVTTSLERDQRFLVRTSAVYTIAQDDAALYQARIPLPLSAPTPTKTWAVTP</sequence>
<dbReference type="Proteomes" id="UP001267710">
    <property type="component" value="Unassembled WGS sequence"/>
</dbReference>
<dbReference type="EMBL" id="JAVIZX010000001">
    <property type="protein sequence ID" value="MDR6216135.1"/>
    <property type="molecule type" value="Genomic_DNA"/>
</dbReference>
<evidence type="ECO:0000313" key="1">
    <source>
        <dbReference type="EMBL" id="MDR6216135.1"/>
    </source>
</evidence>
<comment type="caution">
    <text evidence="1">The sequence shown here is derived from an EMBL/GenBank/DDBJ whole genome shotgun (WGS) entry which is preliminary data.</text>
</comment>
<reference evidence="1 2" key="1">
    <citation type="submission" date="2023-08" db="EMBL/GenBank/DDBJ databases">
        <title>Functional and genomic diversity of the sorghum phyllosphere microbiome.</title>
        <authorList>
            <person name="Shade A."/>
        </authorList>
    </citation>
    <scope>NUCLEOTIDE SEQUENCE [LARGE SCALE GENOMIC DNA]</scope>
    <source>
        <strain evidence="1 2">SORGH_AS_0335</strain>
    </source>
</reference>
<gene>
    <name evidence="1" type="ORF">QE399_003824</name>
</gene>
<evidence type="ECO:0008006" key="3">
    <source>
        <dbReference type="Google" id="ProtNLM"/>
    </source>
</evidence>
<name>A0ABU1IFY3_9BURK</name>
<accession>A0ABU1IFY3</accession>
<keyword evidence="2" id="KW-1185">Reference proteome</keyword>
<protein>
    <recommendedName>
        <fullName evidence="3">FlgO domain-containing protein</fullName>
    </recommendedName>
</protein>